<accession>A0A0G4HJL8</accession>
<evidence type="ECO:0000256" key="1">
    <source>
        <dbReference type="SAM" id="MobiDB-lite"/>
    </source>
</evidence>
<feature type="compositionally biased region" description="Basic and acidic residues" evidence="1">
    <location>
        <begin position="257"/>
        <end position="274"/>
    </location>
</feature>
<dbReference type="PRINTS" id="PR00625">
    <property type="entry name" value="JDOMAIN"/>
</dbReference>
<dbReference type="AlphaFoldDB" id="A0A0G4HJL8"/>
<proteinExistence type="predicted"/>
<dbReference type="Pfam" id="PF00226">
    <property type="entry name" value="DnaJ"/>
    <property type="match status" value="1"/>
</dbReference>
<name>A0A0G4HJL8_9ALVE</name>
<dbReference type="PROSITE" id="PS50076">
    <property type="entry name" value="DNAJ_2"/>
    <property type="match status" value="1"/>
</dbReference>
<dbReference type="Gene3D" id="1.10.287.110">
    <property type="entry name" value="DnaJ domain"/>
    <property type="match status" value="1"/>
</dbReference>
<feature type="compositionally biased region" description="Low complexity" evidence="1">
    <location>
        <begin position="1"/>
        <end position="26"/>
    </location>
</feature>
<feature type="compositionally biased region" description="Basic and acidic residues" evidence="1">
    <location>
        <begin position="287"/>
        <end position="299"/>
    </location>
</feature>
<protein>
    <recommendedName>
        <fullName evidence="2">J domain-containing protein</fullName>
    </recommendedName>
</protein>
<feature type="region of interest" description="Disordered" evidence="1">
    <location>
        <begin position="246"/>
        <end position="323"/>
    </location>
</feature>
<sequence length="323" mass="36587">MSDSAAAATEATASSSSAAAAAAASEVPVASQEGDKEKQDSTLEAEEDGEGQMPEEDTSAFDAAFSMFLSEVDTVAMPTGKIARPVRTFTKDGGMVKLGNAKEQVLRLTSKVFTNPYEVLLLTPDSSEEDAKKMYRKLSLMIHPDKCKEPGAADAFDVLQKAQDELGKAENKEKYAKVIGEARNRVMKRRKEENAKREKAKEPLLPEDEAEINRAVMEECDKMLNDIETKRSYAETVLAANERFEKQQEEQMEQDEQERMEKKQKFKKEMESRVHSWQAFKKSNNSKVDKRVEHKREMRPEDDEEARKKHLMGIDTSYKNSWR</sequence>
<feature type="region of interest" description="Disordered" evidence="1">
    <location>
        <begin position="1"/>
        <end position="60"/>
    </location>
</feature>
<dbReference type="VEuPathDB" id="CryptoDB:Cvel_7108"/>
<feature type="domain" description="J" evidence="2">
    <location>
        <begin position="115"/>
        <end position="179"/>
    </location>
</feature>
<gene>
    <name evidence="3" type="ORF">Cvel_7108</name>
</gene>
<dbReference type="GO" id="GO:0005634">
    <property type="term" value="C:nucleus"/>
    <property type="evidence" value="ECO:0007669"/>
    <property type="project" value="TreeGrafter"/>
</dbReference>
<dbReference type="InterPro" id="IPR042858">
    <property type="entry name" value="DNAJC8"/>
</dbReference>
<dbReference type="EMBL" id="CDMZ01002886">
    <property type="protein sequence ID" value="CEM44277.1"/>
    <property type="molecule type" value="Genomic_DNA"/>
</dbReference>
<evidence type="ECO:0000259" key="2">
    <source>
        <dbReference type="PROSITE" id="PS50076"/>
    </source>
</evidence>
<dbReference type="CDD" id="cd06257">
    <property type="entry name" value="DnaJ"/>
    <property type="match status" value="1"/>
</dbReference>
<reference evidence="3" key="1">
    <citation type="submission" date="2014-11" db="EMBL/GenBank/DDBJ databases">
        <authorList>
            <person name="Otto D Thomas"/>
            <person name="Naeem Raeece"/>
        </authorList>
    </citation>
    <scope>NUCLEOTIDE SEQUENCE</scope>
</reference>
<organism evidence="3">
    <name type="scientific">Chromera velia CCMP2878</name>
    <dbReference type="NCBI Taxonomy" id="1169474"/>
    <lineage>
        <taxon>Eukaryota</taxon>
        <taxon>Sar</taxon>
        <taxon>Alveolata</taxon>
        <taxon>Colpodellida</taxon>
        <taxon>Chromeraceae</taxon>
        <taxon>Chromera</taxon>
    </lineage>
</organism>
<dbReference type="PANTHER" id="PTHR15606:SF4">
    <property type="entry name" value="DNAJ HOMOLOG SUBFAMILY C MEMBER 8"/>
    <property type="match status" value="1"/>
</dbReference>
<dbReference type="SUPFAM" id="SSF46565">
    <property type="entry name" value="Chaperone J-domain"/>
    <property type="match status" value="1"/>
</dbReference>
<dbReference type="InterPro" id="IPR001623">
    <property type="entry name" value="DnaJ_domain"/>
</dbReference>
<dbReference type="SMART" id="SM00271">
    <property type="entry name" value="DnaJ"/>
    <property type="match status" value="1"/>
</dbReference>
<dbReference type="PhylomeDB" id="A0A0G4HJL8"/>
<evidence type="ECO:0000313" key="3">
    <source>
        <dbReference type="EMBL" id="CEM44277.1"/>
    </source>
</evidence>
<dbReference type="InterPro" id="IPR036869">
    <property type="entry name" value="J_dom_sf"/>
</dbReference>
<dbReference type="PANTHER" id="PTHR15606">
    <property type="entry name" value="DNAJ HOMOLOG SUBFAMILY C MEMBER 8/LIPOPOLYSACCHARIDE SPECIFIC RESPONSE-7-RELATED"/>
    <property type="match status" value="1"/>
</dbReference>
<feature type="compositionally biased region" description="Acidic residues" evidence="1">
    <location>
        <begin position="43"/>
        <end position="59"/>
    </location>
</feature>